<sequence>MSFVLLYVRVIHKGLCTTRGNFYRQPPSMNLPTFAAGFMAAVTIVKLEAWIKATGFKFHMLHIIAIRVVFRRFFVNWLGMPLPPAGYIMPYTSAKSSLLIVIEMIQPSTVSQIFEWVVLRYMLHAFVIFTHPVTDATTPNVCGVRCGDFIGDGKSIRPTTGAVTPKLLYRCIMKALASGLL</sequence>
<dbReference type="Proteomes" id="UP000709295">
    <property type="component" value="Unassembled WGS sequence"/>
</dbReference>
<evidence type="ECO:0000313" key="2">
    <source>
        <dbReference type="Proteomes" id="UP000709295"/>
    </source>
</evidence>
<gene>
    <name evidence="1" type="ORF">JG688_00017967</name>
</gene>
<dbReference type="EMBL" id="JAENGY010002983">
    <property type="protein sequence ID" value="KAG6942708.1"/>
    <property type="molecule type" value="Genomic_DNA"/>
</dbReference>
<name>A0A8J5LY78_9STRA</name>
<evidence type="ECO:0000313" key="1">
    <source>
        <dbReference type="EMBL" id="KAG6942708.1"/>
    </source>
</evidence>
<dbReference type="AlphaFoldDB" id="A0A8J5LY78"/>
<accession>A0A8J5LY78</accession>
<organism evidence="1 2">
    <name type="scientific">Phytophthora aleatoria</name>
    <dbReference type="NCBI Taxonomy" id="2496075"/>
    <lineage>
        <taxon>Eukaryota</taxon>
        <taxon>Sar</taxon>
        <taxon>Stramenopiles</taxon>
        <taxon>Oomycota</taxon>
        <taxon>Peronosporomycetes</taxon>
        <taxon>Peronosporales</taxon>
        <taxon>Peronosporaceae</taxon>
        <taxon>Phytophthora</taxon>
    </lineage>
</organism>
<keyword evidence="2" id="KW-1185">Reference proteome</keyword>
<reference evidence="1" key="1">
    <citation type="submission" date="2021-01" db="EMBL/GenBank/DDBJ databases">
        <title>Phytophthora aleatoria, a newly-described species from Pinus radiata is distinct from Phytophthora cactorum isolates based on comparative genomics.</title>
        <authorList>
            <person name="Mcdougal R."/>
            <person name="Panda P."/>
            <person name="Williams N."/>
            <person name="Studholme D.J."/>
        </authorList>
    </citation>
    <scope>NUCLEOTIDE SEQUENCE</scope>
    <source>
        <strain evidence="1">NZFS 4037</strain>
    </source>
</reference>
<proteinExistence type="predicted"/>
<protein>
    <submittedName>
        <fullName evidence="1">Uncharacterized protein</fullName>
    </submittedName>
</protein>
<comment type="caution">
    <text evidence="1">The sequence shown here is derived from an EMBL/GenBank/DDBJ whole genome shotgun (WGS) entry which is preliminary data.</text>
</comment>